<dbReference type="Gene3D" id="3.40.50.1980">
    <property type="entry name" value="Nitrogenase molybdenum iron protein domain"/>
    <property type="match status" value="3"/>
</dbReference>
<evidence type="ECO:0000256" key="3">
    <source>
        <dbReference type="ARBA" id="ARBA00022723"/>
    </source>
</evidence>
<accession>A0A0F0L927</accession>
<dbReference type="OrthoDB" id="9810636at2"/>
<protein>
    <submittedName>
        <fullName evidence="7">Periplasmic zinc-binding protein TroA</fullName>
    </submittedName>
</protein>
<dbReference type="NCBIfam" id="TIGR03772">
    <property type="entry name" value="anch_rpt_subst"/>
    <property type="match status" value="1"/>
</dbReference>
<dbReference type="InterPro" id="IPR022434">
    <property type="entry name" value="ABC_LPXTG_lipo_actinobac"/>
</dbReference>
<comment type="subcellular location">
    <subcellularLocation>
        <location evidence="1">Cell envelope</location>
    </subcellularLocation>
</comment>
<evidence type="ECO:0000313" key="8">
    <source>
        <dbReference type="Proteomes" id="UP000033448"/>
    </source>
</evidence>
<evidence type="ECO:0000256" key="5">
    <source>
        <dbReference type="RuleBase" id="RU003512"/>
    </source>
</evidence>
<dbReference type="InterPro" id="IPR006129">
    <property type="entry name" value="AdhesinB"/>
</dbReference>
<dbReference type="PATRIC" id="fig|582680.7.peg.337"/>
<dbReference type="SUPFAM" id="SSF53807">
    <property type="entry name" value="Helical backbone' metal receptor"/>
    <property type="match status" value="1"/>
</dbReference>
<keyword evidence="2 5" id="KW-0813">Transport</keyword>
<dbReference type="EMBL" id="JYIT01000047">
    <property type="protein sequence ID" value="KJL29692.1"/>
    <property type="molecule type" value="Genomic_DNA"/>
</dbReference>
<dbReference type="GO" id="GO:0030313">
    <property type="term" value="C:cell envelope"/>
    <property type="evidence" value="ECO:0007669"/>
    <property type="project" value="UniProtKB-SubCell"/>
</dbReference>
<proteinExistence type="inferred from homology"/>
<dbReference type="InterPro" id="IPR006127">
    <property type="entry name" value="ZnuA-like"/>
</dbReference>
<dbReference type="GO" id="GO:0007155">
    <property type="term" value="P:cell adhesion"/>
    <property type="evidence" value="ECO:0007669"/>
    <property type="project" value="InterPro"/>
</dbReference>
<name>A0A0F0L927_9MICO</name>
<dbReference type="Pfam" id="PF01297">
    <property type="entry name" value="ZnuA"/>
    <property type="match status" value="2"/>
</dbReference>
<dbReference type="InterPro" id="IPR022435">
    <property type="entry name" value="Surface-anchored_actinobac"/>
</dbReference>
<feature type="chain" id="PRO_5038642151" evidence="6">
    <location>
        <begin position="30"/>
        <end position="522"/>
    </location>
</feature>
<dbReference type="PROSITE" id="PS51257">
    <property type="entry name" value="PROKAR_LIPOPROTEIN"/>
    <property type="match status" value="1"/>
</dbReference>
<sequence length="522" mass="56313">MSRRTFAATAALAATVLTLTGCASKPLLSAETDRLQVITTTGLLRDLVQNVGGDRVDVASIVPDGADPHTYEPTLRDARNVVYADVAFSNYALLEEHNVIKTLDSNLQAGAANVSLAEEAVKYAAEIIPLVENVNLDTVWLGLRAHGDGAARYGATRTSEVLLSATEVTGPGEVFAYLTGTFGDTDVYFDSANGFDASNGYKDDTMSLPADAHTHLSWTFTKPGIYTVTLDARVQVDDTSRPQELGQATFTFAVGVNPADARMPDAVVLNQGHADLTANLEDGALEVRYDPEGGGEHTQIAYAPEEVLIDVPSKALSEIPAGSQFSFLGRAGTQVYQLPQAVLGKHVHGEIDPHLWQDVRNGMAYVQLIRDTLIGADPAGAREYTANAAAYLAELEDVDDYVRDTIATIPEANRYLITTHDAFGYLAHAYDMQIAGFVTPNPAAEPSLADRRKLSETLRTLRIPAVFLEPNHIARANVLTELAAEQHVQVCLIYGDALDDRVPSYVDMMRFNADSLRDCLSG</sequence>
<keyword evidence="8" id="KW-1185">Reference proteome</keyword>
<dbReference type="PANTHER" id="PTHR42953">
    <property type="entry name" value="HIGH-AFFINITY ZINC UPTAKE SYSTEM PROTEIN ZNUA-RELATED"/>
    <property type="match status" value="1"/>
</dbReference>
<dbReference type="PRINTS" id="PR00690">
    <property type="entry name" value="ADHESNFAMILY"/>
</dbReference>
<comment type="similarity">
    <text evidence="5">Belongs to the bacterial solute-binding protein 9 family.</text>
</comment>
<keyword evidence="4 6" id="KW-0732">Signal</keyword>
<organism evidence="7 8">
    <name type="scientific">Microbacterium azadirachtae</name>
    <dbReference type="NCBI Taxonomy" id="582680"/>
    <lineage>
        <taxon>Bacteria</taxon>
        <taxon>Bacillati</taxon>
        <taxon>Actinomycetota</taxon>
        <taxon>Actinomycetes</taxon>
        <taxon>Micrococcales</taxon>
        <taxon>Microbacteriaceae</taxon>
        <taxon>Microbacterium</taxon>
    </lineage>
</organism>
<evidence type="ECO:0000256" key="2">
    <source>
        <dbReference type="ARBA" id="ARBA00022448"/>
    </source>
</evidence>
<dbReference type="GO" id="GO:0046872">
    <property type="term" value="F:metal ion binding"/>
    <property type="evidence" value="ECO:0007669"/>
    <property type="project" value="UniProtKB-KW"/>
</dbReference>
<dbReference type="NCBIfam" id="NF038134">
    <property type="entry name" value="choice_anch_M"/>
    <property type="match status" value="1"/>
</dbReference>
<comment type="caution">
    <text evidence="7">The sequence shown here is derived from an EMBL/GenBank/DDBJ whole genome shotgun (WGS) entry which is preliminary data.</text>
</comment>
<dbReference type="Proteomes" id="UP000033448">
    <property type="component" value="Unassembled WGS sequence"/>
</dbReference>
<dbReference type="PRINTS" id="PR00691">
    <property type="entry name" value="ADHESINB"/>
</dbReference>
<dbReference type="AlphaFoldDB" id="A0A0F0L927"/>
<dbReference type="GO" id="GO:0030001">
    <property type="term" value="P:metal ion transport"/>
    <property type="evidence" value="ECO:0007669"/>
    <property type="project" value="InterPro"/>
</dbReference>
<keyword evidence="3" id="KW-0479">Metal-binding</keyword>
<evidence type="ECO:0000313" key="7">
    <source>
        <dbReference type="EMBL" id="KJL29692.1"/>
    </source>
</evidence>
<reference evidence="7 8" key="1">
    <citation type="submission" date="2015-02" db="EMBL/GenBank/DDBJ databases">
        <title>Draft genome sequences of ten Microbacterium spp. with emphasis on heavy metal contaminated environments.</title>
        <authorList>
            <person name="Corretto E."/>
        </authorList>
    </citation>
    <scope>NUCLEOTIDE SEQUENCE [LARGE SCALE GENOMIC DNA]</scope>
    <source>
        <strain evidence="7 8">DSM 23848</strain>
    </source>
</reference>
<dbReference type="InterPro" id="IPR050492">
    <property type="entry name" value="Bact_metal-bind_prot9"/>
</dbReference>
<evidence type="ECO:0000256" key="6">
    <source>
        <dbReference type="SAM" id="SignalP"/>
    </source>
</evidence>
<dbReference type="InterPro" id="IPR006128">
    <property type="entry name" value="Lipoprotein_PsaA-like"/>
</dbReference>
<dbReference type="RefSeq" id="WP_045249067.1">
    <property type="nucleotide sequence ID" value="NZ_JYIT01000047.1"/>
</dbReference>
<dbReference type="PANTHER" id="PTHR42953:SF1">
    <property type="entry name" value="METAL-BINDING PROTEIN HI_0362-RELATED"/>
    <property type="match status" value="1"/>
</dbReference>
<dbReference type="NCBIfam" id="TIGR03769">
    <property type="entry name" value="P_ac_wall_RPT"/>
    <property type="match status" value="1"/>
</dbReference>
<gene>
    <name evidence="7" type="primary">troA</name>
    <name evidence="7" type="ORF">RL72_00322</name>
</gene>
<evidence type="ECO:0000256" key="1">
    <source>
        <dbReference type="ARBA" id="ARBA00004196"/>
    </source>
</evidence>
<evidence type="ECO:0000256" key="4">
    <source>
        <dbReference type="ARBA" id="ARBA00022729"/>
    </source>
</evidence>
<feature type="signal peptide" evidence="6">
    <location>
        <begin position="1"/>
        <end position="29"/>
    </location>
</feature>